<comment type="function">
    <text evidence="7 8">Catalyzes the hydrolytic deamination of guanine, producing xanthine and ammonia.</text>
</comment>
<dbReference type="Proteomes" id="UP000308549">
    <property type="component" value="Unassembled WGS sequence"/>
</dbReference>
<keyword evidence="4 8" id="KW-0378">Hydrolase</keyword>
<evidence type="ECO:0000256" key="5">
    <source>
        <dbReference type="ARBA" id="ARBA00022833"/>
    </source>
</evidence>
<dbReference type="InterPro" id="IPR032466">
    <property type="entry name" value="Metal_Hydrolase"/>
</dbReference>
<dbReference type="InterPro" id="IPR006680">
    <property type="entry name" value="Amidohydro-rel"/>
</dbReference>
<reference evidence="10 11" key="1">
    <citation type="submission" date="2017-03" db="EMBL/GenBank/DDBJ databases">
        <title>Genomes of endolithic fungi from Antarctica.</title>
        <authorList>
            <person name="Coleine C."/>
            <person name="Masonjones S."/>
            <person name="Stajich J.E."/>
        </authorList>
    </citation>
    <scope>NUCLEOTIDE SEQUENCE [LARGE SCALE GENOMIC DNA]</scope>
    <source>
        <strain evidence="10 11">CCFEE 6315</strain>
    </source>
</reference>
<evidence type="ECO:0000256" key="7">
    <source>
        <dbReference type="ARBA" id="ARBA00056079"/>
    </source>
</evidence>
<dbReference type="UniPathway" id="UPA00603">
    <property type="reaction ID" value="UER00660"/>
</dbReference>
<dbReference type="NCBIfam" id="TIGR02967">
    <property type="entry name" value="guan_deamin"/>
    <property type="match status" value="1"/>
</dbReference>
<comment type="cofactor">
    <cofactor evidence="8">
        <name>Zn(2+)</name>
        <dbReference type="ChEBI" id="CHEBI:29105"/>
    </cofactor>
    <text evidence="8">Binds 1 zinc ion per subunit.</text>
</comment>
<dbReference type="CDD" id="cd01303">
    <property type="entry name" value="GDEase"/>
    <property type="match status" value="1"/>
</dbReference>
<gene>
    <name evidence="10" type="ORF">B0A50_01233</name>
</gene>
<dbReference type="SUPFAM" id="SSF51338">
    <property type="entry name" value="Composite domain of metallo-dependent hydrolases"/>
    <property type="match status" value="1"/>
</dbReference>
<evidence type="ECO:0000313" key="10">
    <source>
        <dbReference type="EMBL" id="TKA31988.1"/>
    </source>
</evidence>
<comment type="caution">
    <text evidence="10">The sequence shown here is derived from an EMBL/GenBank/DDBJ whole genome shotgun (WGS) entry which is preliminary data.</text>
</comment>
<sequence length="455" mass="50239">MSLEKTVYIGTFIHCQSLTELDIVDNGAVGVDEQGKIAFVHRDRHATSLEQGWKSAKIVDSLKHGFFFPGFIDTHIHASQYPNAGVFGKSTLLDWLNTYTFPLESSFNALDKAARIYNRVVARTLSHGTTTACYYATVHVPATILLADICHSKGQRAFVGRVCMDRLSPEWYRDESVEAAMDATKKCIEHIENIDPDFHLITPIITPRFAPSCTDECLIAQGRLVQETGLPCQTHISENKAECQLVQEMFPESKSYTEVYDSTGLLTNRTILAHAVHLTPEERALIKLRQAKISHCPASNTALTSGTAKVRTLLNEGLTVGLGTDISGGYTSSLLAEAREAIFVSRHNAMTEGDGAKLSVEEALYLATRGGAKVVGLEDRIGGFEVGKDWDAQMVMLNPVGKDEDLDQSVGLVDVFGGESWSEKVEKWVYTGDDRNTMAVWVKGRLVHDRERVRS</sequence>
<dbReference type="SUPFAM" id="SSF51556">
    <property type="entry name" value="Metallo-dependent hydrolases"/>
    <property type="match status" value="1"/>
</dbReference>
<dbReference type="EC" id="3.5.4.3" evidence="8"/>
<dbReference type="GO" id="GO:0008270">
    <property type="term" value="F:zinc ion binding"/>
    <property type="evidence" value="ECO:0007669"/>
    <property type="project" value="UniProtKB-UniRule"/>
</dbReference>
<dbReference type="PANTHER" id="PTHR11271">
    <property type="entry name" value="GUANINE DEAMINASE"/>
    <property type="match status" value="1"/>
</dbReference>
<evidence type="ECO:0000256" key="6">
    <source>
        <dbReference type="ARBA" id="ARBA00051148"/>
    </source>
</evidence>
<dbReference type="GO" id="GO:0005829">
    <property type="term" value="C:cytosol"/>
    <property type="evidence" value="ECO:0007669"/>
    <property type="project" value="TreeGrafter"/>
</dbReference>
<evidence type="ECO:0000256" key="2">
    <source>
        <dbReference type="ARBA" id="ARBA00006745"/>
    </source>
</evidence>
<dbReference type="GO" id="GO:0006147">
    <property type="term" value="P:guanine catabolic process"/>
    <property type="evidence" value="ECO:0007669"/>
    <property type="project" value="UniProtKB-UniRule"/>
</dbReference>
<dbReference type="GO" id="GO:0008892">
    <property type="term" value="F:guanine deaminase activity"/>
    <property type="evidence" value="ECO:0007669"/>
    <property type="project" value="UniProtKB-UniRule"/>
</dbReference>
<dbReference type="OrthoDB" id="194468at2759"/>
<name>A0A4U0U9S1_9PEZI</name>
<comment type="pathway">
    <text evidence="1 8">Purine metabolism; guanine degradation; xanthine from guanine: step 1/1.</text>
</comment>
<keyword evidence="5 8" id="KW-0862">Zinc</keyword>
<dbReference type="InterPro" id="IPR011059">
    <property type="entry name" value="Metal-dep_hydrolase_composite"/>
</dbReference>
<dbReference type="EMBL" id="NAJL01000006">
    <property type="protein sequence ID" value="TKA31988.1"/>
    <property type="molecule type" value="Genomic_DNA"/>
</dbReference>
<dbReference type="Gene3D" id="3.20.20.140">
    <property type="entry name" value="Metal-dependent hydrolases"/>
    <property type="match status" value="1"/>
</dbReference>
<dbReference type="PANTHER" id="PTHR11271:SF6">
    <property type="entry name" value="GUANINE DEAMINASE"/>
    <property type="match status" value="1"/>
</dbReference>
<evidence type="ECO:0000256" key="1">
    <source>
        <dbReference type="ARBA" id="ARBA00004984"/>
    </source>
</evidence>
<dbReference type="AlphaFoldDB" id="A0A4U0U9S1"/>
<evidence type="ECO:0000256" key="3">
    <source>
        <dbReference type="ARBA" id="ARBA00022723"/>
    </source>
</evidence>
<dbReference type="InterPro" id="IPR051607">
    <property type="entry name" value="Metallo-dep_hydrolases"/>
</dbReference>
<dbReference type="InterPro" id="IPR014311">
    <property type="entry name" value="Guanine_deaminase"/>
</dbReference>
<keyword evidence="3 8" id="KW-0479">Metal-binding</keyword>
<dbReference type="Pfam" id="PF01979">
    <property type="entry name" value="Amidohydro_1"/>
    <property type="match status" value="1"/>
</dbReference>
<evidence type="ECO:0000259" key="9">
    <source>
        <dbReference type="Pfam" id="PF01979"/>
    </source>
</evidence>
<proteinExistence type="inferred from homology"/>
<comment type="catalytic activity">
    <reaction evidence="6 8">
        <text>guanine + H2O + H(+) = xanthine + NH4(+)</text>
        <dbReference type="Rhea" id="RHEA:14665"/>
        <dbReference type="ChEBI" id="CHEBI:15377"/>
        <dbReference type="ChEBI" id="CHEBI:15378"/>
        <dbReference type="ChEBI" id="CHEBI:16235"/>
        <dbReference type="ChEBI" id="CHEBI:17712"/>
        <dbReference type="ChEBI" id="CHEBI:28938"/>
        <dbReference type="EC" id="3.5.4.3"/>
    </reaction>
</comment>
<keyword evidence="11" id="KW-1185">Reference proteome</keyword>
<comment type="similarity">
    <text evidence="2 8">Belongs to the metallo-dependent hydrolases superfamily. ATZ/TRZ family.</text>
</comment>
<protein>
    <recommendedName>
        <fullName evidence="8">Guanine deaminase</fullName>
        <shortName evidence="8">Guanase</shortName>
        <ecNumber evidence="8">3.5.4.3</ecNumber>
    </recommendedName>
    <alternativeName>
        <fullName evidence="8">Guanine aminohydrolase</fullName>
    </alternativeName>
</protein>
<dbReference type="Gene3D" id="2.30.40.10">
    <property type="entry name" value="Urease, subunit C, domain 1"/>
    <property type="match status" value="1"/>
</dbReference>
<dbReference type="FunFam" id="3.20.20.140:FF:000022">
    <property type="entry name" value="Guanine deaminase"/>
    <property type="match status" value="1"/>
</dbReference>
<evidence type="ECO:0000256" key="4">
    <source>
        <dbReference type="ARBA" id="ARBA00022801"/>
    </source>
</evidence>
<evidence type="ECO:0000313" key="11">
    <source>
        <dbReference type="Proteomes" id="UP000308549"/>
    </source>
</evidence>
<accession>A0A4U0U9S1</accession>
<feature type="domain" description="Amidohydrolase-related" evidence="9">
    <location>
        <begin position="68"/>
        <end position="447"/>
    </location>
</feature>
<organism evidence="10 11">
    <name type="scientific">Salinomyces thailandicus</name>
    <dbReference type="NCBI Taxonomy" id="706561"/>
    <lineage>
        <taxon>Eukaryota</taxon>
        <taxon>Fungi</taxon>
        <taxon>Dikarya</taxon>
        <taxon>Ascomycota</taxon>
        <taxon>Pezizomycotina</taxon>
        <taxon>Dothideomycetes</taxon>
        <taxon>Dothideomycetidae</taxon>
        <taxon>Mycosphaerellales</taxon>
        <taxon>Teratosphaeriaceae</taxon>
        <taxon>Salinomyces</taxon>
    </lineage>
</organism>
<evidence type="ECO:0000256" key="8">
    <source>
        <dbReference type="RuleBase" id="RU366009"/>
    </source>
</evidence>